<dbReference type="OrthoDB" id="659372at2"/>
<evidence type="ECO:0008006" key="3">
    <source>
        <dbReference type="Google" id="ProtNLM"/>
    </source>
</evidence>
<dbReference type="PROSITE" id="PS51257">
    <property type="entry name" value="PROKAR_LIPOPROTEIN"/>
    <property type="match status" value="1"/>
</dbReference>
<organism evidence="1 2">
    <name type="scientific">Chitinophaga solisilvae</name>
    <dbReference type="NCBI Taxonomy" id="1233460"/>
    <lineage>
        <taxon>Bacteria</taxon>
        <taxon>Pseudomonadati</taxon>
        <taxon>Bacteroidota</taxon>
        <taxon>Chitinophagia</taxon>
        <taxon>Chitinophagales</taxon>
        <taxon>Chitinophagaceae</taxon>
        <taxon>Chitinophaga</taxon>
    </lineage>
</organism>
<comment type="caution">
    <text evidence="1">The sequence shown here is derived from an EMBL/GenBank/DDBJ whole genome shotgun (WGS) entry which is preliminary data.</text>
</comment>
<dbReference type="Gene3D" id="2.180.10.10">
    <property type="entry name" value="RHS repeat-associated core"/>
    <property type="match status" value="1"/>
</dbReference>
<evidence type="ECO:0000313" key="2">
    <source>
        <dbReference type="Proteomes" id="UP000281028"/>
    </source>
</evidence>
<dbReference type="EMBL" id="RIAR02000001">
    <property type="protein sequence ID" value="NSL88545.1"/>
    <property type="molecule type" value="Genomic_DNA"/>
</dbReference>
<keyword evidence="2" id="KW-1185">Reference proteome</keyword>
<evidence type="ECO:0000313" key="1">
    <source>
        <dbReference type="EMBL" id="NSL88545.1"/>
    </source>
</evidence>
<protein>
    <recommendedName>
        <fullName evidence="3">YD repeat-containing protein</fullName>
    </recommendedName>
</protein>
<name>A0A9Q5DCX7_9BACT</name>
<reference evidence="1" key="1">
    <citation type="submission" date="2020-05" db="EMBL/GenBank/DDBJ databases">
        <title>Chitinophaga laudate sp. nov., isolated from a tropical peat swamp.</title>
        <authorList>
            <person name="Goh C.B.S."/>
            <person name="Lee M.S."/>
            <person name="Parimannan S."/>
            <person name="Pasbakhsh P."/>
            <person name="Yule C.M."/>
            <person name="Rajandas H."/>
            <person name="Loke S."/>
            <person name="Croft L."/>
            <person name="Tan J.B.L."/>
        </authorList>
    </citation>
    <scope>NUCLEOTIDE SEQUENCE</scope>
    <source>
        <strain evidence="1">Mgbs1</strain>
    </source>
</reference>
<dbReference type="Proteomes" id="UP000281028">
    <property type="component" value="Unassembled WGS sequence"/>
</dbReference>
<accession>A0A9Q5DCX7</accession>
<gene>
    <name evidence="1" type="ORF">ECE50_017015</name>
</gene>
<sequence length="292" mass="33843">MKKYLYCLLIPVLITACSSNKNKYRTILRLSSIGIKGDSIPQYTFRYDQEGHLVELVKYHQFNDTNNTTFTYDSSNRLCSMTAVRQHNNSRQVQQHARVNAWDKDGNIREIAYFDPAQQLIRTATITWKHGLPAALKYSDSTQAVKWENDNGNPDWKNICSDSLPEEMKEGNLLVRNTQHEWDQNYNPLRPLVNQLLLSGCIPLPAQTRPVPDFASLLLPISTNNPTLIKMEEKEKTAYSNTSMECQRQTTLQFDYTYNWNGYPQSAWVHFHTEGFTRLSGDSQLIIDYQYQ</sequence>
<dbReference type="AlphaFoldDB" id="A0A9Q5DCX7"/>
<proteinExistence type="predicted"/>